<organism evidence="2 3">
    <name type="scientific">Edaphobacter dinghuensis</name>
    <dbReference type="NCBI Taxonomy" id="1560005"/>
    <lineage>
        <taxon>Bacteria</taxon>
        <taxon>Pseudomonadati</taxon>
        <taxon>Acidobacteriota</taxon>
        <taxon>Terriglobia</taxon>
        <taxon>Terriglobales</taxon>
        <taxon>Acidobacteriaceae</taxon>
        <taxon>Edaphobacter</taxon>
    </lineage>
</organism>
<evidence type="ECO:0000256" key="1">
    <source>
        <dbReference type="SAM" id="Phobius"/>
    </source>
</evidence>
<comment type="caution">
    <text evidence="2">The sequence shown here is derived from an EMBL/GenBank/DDBJ whole genome shotgun (WGS) entry which is preliminary data.</text>
</comment>
<accession>A0A917M0I4</accession>
<feature type="transmembrane region" description="Helical" evidence="1">
    <location>
        <begin position="142"/>
        <end position="166"/>
    </location>
</feature>
<evidence type="ECO:0000313" key="2">
    <source>
        <dbReference type="EMBL" id="GGG71211.1"/>
    </source>
</evidence>
<reference evidence="2" key="2">
    <citation type="submission" date="2020-09" db="EMBL/GenBank/DDBJ databases">
        <authorList>
            <person name="Sun Q."/>
            <person name="Zhou Y."/>
        </authorList>
    </citation>
    <scope>NUCLEOTIDE SEQUENCE</scope>
    <source>
        <strain evidence="2">CGMCC 1.12997</strain>
    </source>
</reference>
<keyword evidence="3" id="KW-1185">Reference proteome</keyword>
<dbReference type="RefSeq" id="WP_188553283.1">
    <property type="nucleotide sequence ID" value="NZ_BMGT01000002.1"/>
</dbReference>
<protein>
    <submittedName>
        <fullName evidence="2">Uncharacterized protein</fullName>
    </submittedName>
</protein>
<feature type="transmembrane region" description="Helical" evidence="1">
    <location>
        <begin position="288"/>
        <end position="309"/>
    </location>
</feature>
<gene>
    <name evidence="2" type="ORF">GCM10011585_11760</name>
</gene>
<feature type="transmembrane region" description="Helical" evidence="1">
    <location>
        <begin position="106"/>
        <end position="130"/>
    </location>
</feature>
<dbReference type="EMBL" id="BMGT01000002">
    <property type="protein sequence ID" value="GGG71211.1"/>
    <property type="molecule type" value="Genomic_DNA"/>
</dbReference>
<feature type="transmembrane region" description="Helical" evidence="1">
    <location>
        <begin position="192"/>
        <end position="217"/>
    </location>
</feature>
<reference evidence="2" key="1">
    <citation type="journal article" date="2014" name="Int. J. Syst. Evol. Microbiol.">
        <title>Complete genome sequence of Corynebacterium casei LMG S-19264T (=DSM 44701T), isolated from a smear-ripened cheese.</title>
        <authorList>
            <consortium name="US DOE Joint Genome Institute (JGI-PGF)"/>
            <person name="Walter F."/>
            <person name="Albersmeier A."/>
            <person name="Kalinowski J."/>
            <person name="Ruckert C."/>
        </authorList>
    </citation>
    <scope>NUCLEOTIDE SEQUENCE</scope>
    <source>
        <strain evidence="2">CGMCC 1.12997</strain>
    </source>
</reference>
<keyword evidence="1" id="KW-1133">Transmembrane helix</keyword>
<evidence type="ECO:0000313" key="3">
    <source>
        <dbReference type="Proteomes" id="UP000647241"/>
    </source>
</evidence>
<name>A0A917M0I4_9BACT</name>
<feature type="transmembrane region" description="Helical" evidence="1">
    <location>
        <begin position="238"/>
        <end position="268"/>
    </location>
</feature>
<dbReference type="Proteomes" id="UP000647241">
    <property type="component" value="Unassembled WGS sequence"/>
</dbReference>
<proteinExistence type="predicted"/>
<feature type="transmembrane region" description="Helical" evidence="1">
    <location>
        <begin position="64"/>
        <end position="86"/>
    </location>
</feature>
<keyword evidence="1" id="KW-0472">Membrane</keyword>
<dbReference type="AlphaFoldDB" id="A0A917M0I4"/>
<sequence length="318" mass="34077">MTSSTAARLVRFYPRRWRTRYGQEFAALLEQHPISFKIVTNVLWSAGEAHMQAAMSQERNQGNVVGSVWSAWMIAVIAGLILYGMVDDSPLLAAMGQSSILAASWKMIQAGCVLAVSALVVAGLPLAWSIGLNAIRKRRRSIYLQLAVPLISITVFIAWIAAVLAFTNGHWAASPWAVAFSRPDWPSYSVRWITGAISAALLILCCSASAASISQLIRGDQFPELHLALPGIDVKLHPLSFAAALSPLAAAGIFVMLMGVVVWGYSAIHLSALAFHNSRGPLGLSGVASWILSTIILGLAAAISAPAAWRSWAHTTDH</sequence>
<keyword evidence="1" id="KW-0812">Transmembrane</keyword>